<accession>A0A8T3AZD5</accession>
<proteinExistence type="predicted"/>
<dbReference type="Proteomes" id="UP000829196">
    <property type="component" value="Unassembled WGS sequence"/>
</dbReference>
<organism evidence="2 3">
    <name type="scientific">Dendrobium nobile</name>
    <name type="common">Orchid</name>
    <dbReference type="NCBI Taxonomy" id="94219"/>
    <lineage>
        <taxon>Eukaryota</taxon>
        <taxon>Viridiplantae</taxon>
        <taxon>Streptophyta</taxon>
        <taxon>Embryophyta</taxon>
        <taxon>Tracheophyta</taxon>
        <taxon>Spermatophyta</taxon>
        <taxon>Magnoliopsida</taxon>
        <taxon>Liliopsida</taxon>
        <taxon>Asparagales</taxon>
        <taxon>Orchidaceae</taxon>
        <taxon>Epidendroideae</taxon>
        <taxon>Malaxideae</taxon>
        <taxon>Dendrobiinae</taxon>
        <taxon>Dendrobium</taxon>
    </lineage>
</organism>
<feature type="transmembrane region" description="Helical" evidence="1">
    <location>
        <begin position="50"/>
        <end position="69"/>
    </location>
</feature>
<keyword evidence="3" id="KW-1185">Reference proteome</keyword>
<keyword evidence="1" id="KW-0812">Transmembrane</keyword>
<reference evidence="2" key="1">
    <citation type="journal article" date="2022" name="Front. Genet.">
        <title>Chromosome-Scale Assembly of the Dendrobium nobile Genome Provides Insights Into the Molecular Mechanism of the Biosynthesis of the Medicinal Active Ingredient of Dendrobium.</title>
        <authorList>
            <person name="Xu Q."/>
            <person name="Niu S.-C."/>
            <person name="Li K.-L."/>
            <person name="Zheng P.-J."/>
            <person name="Zhang X.-J."/>
            <person name="Jia Y."/>
            <person name="Liu Y."/>
            <person name="Niu Y.-X."/>
            <person name="Yu L.-H."/>
            <person name="Chen D.-F."/>
            <person name="Zhang G.-Q."/>
        </authorList>
    </citation>
    <scope>NUCLEOTIDE SEQUENCE</scope>
    <source>
        <tissue evidence="2">Leaf</tissue>
    </source>
</reference>
<protein>
    <submittedName>
        <fullName evidence="2">Uncharacterized protein</fullName>
    </submittedName>
</protein>
<evidence type="ECO:0000313" key="3">
    <source>
        <dbReference type="Proteomes" id="UP000829196"/>
    </source>
</evidence>
<dbReference type="EMBL" id="JAGYWB010000012">
    <property type="protein sequence ID" value="KAI0501460.1"/>
    <property type="molecule type" value="Genomic_DNA"/>
</dbReference>
<evidence type="ECO:0000313" key="2">
    <source>
        <dbReference type="EMBL" id="KAI0501460.1"/>
    </source>
</evidence>
<name>A0A8T3AZD5_DENNO</name>
<dbReference type="AlphaFoldDB" id="A0A8T3AZD5"/>
<sequence>MKYGFEVRQRGLWLLISGYLLHGAKNDKLVQLHDGRGCLFWLSFSSKFQPVSSTYFLDVLLLILFWNFFESYFAFER</sequence>
<keyword evidence="1" id="KW-1133">Transmembrane helix</keyword>
<keyword evidence="1" id="KW-0472">Membrane</keyword>
<comment type="caution">
    <text evidence="2">The sequence shown here is derived from an EMBL/GenBank/DDBJ whole genome shotgun (WGS) entry which is preliminary data.</text>
</comment>
<evidence type="ECO:0000256" key="1">
    <source>
        <dbReference type="SAM" id="Phobius"/>
    </source>
</evidence>
<gene>
    <name evidence="2" type="ORF">KFK09_016405</name>
</gene>